<name>A0ABN8YJD6_RANTA</name>
<evidence type="ECO:0000313" key="3">
    <source>
        <dbReference type="Proteomes" id="UP001176941"/>
    </source>
</evidence>
<feature type="region of interest" description="Disordered" evidence="1">
    <location>
        <begin position="104"/>
        <end position="248"/>
    </location>
</feature>
<organism evidence="2 3">
    <name type="scientific">Rangifer tarandus platyrhynchus</name>
    <name type="common">Svalbard reindeer</name>
    <dbReference type="NCBI Taxonomy" id="3082113"/>
    <lineage>
        <taxon>Eukaryota</taxon>
        <taxon>Metazoa</taxon>
        <taxon>Chordata</taxon>
        <taxon>Craniata</taxon>
        <taxon>Vertebrata</taxon>
        <taxon>Euteleostomi</taxon>
        <taxon>Mammalia</taxon>
        <taxon>Eutheria</taxon>
        <taxon>Laurasiatheria</taxon>
        <taxon>Artiodactyla</taxon>
        <taxon>Ruminantia</taxon>
        <taxon>Pecora</taxon>
        <taxon>Cervidae</taxon>
        <taxon>Odocoileinae</taxon>
        <taxon>Rangifer</taxon>
    </lineage>
</organism>
<keyword evidence="3" id="KW-1185">Reference proteome</keyword>
<reference evidence="2" key="1">
    <citation type="submission" date="2023-04" db="EMBL/GenBank/DDBJ databases">
        <authorList>
            <consortium name="ELIXIR-Norway"/>
        </authorList>
    </citation>
    <scope>NUCLEOTIDE SEQUENCE [LARGE SCALE GENOMIC DNA]</scope>
</reference>
<evidence type="ECO:0000313" key="2">
    <source>
        <dbReference type="EMBL" id="CAI9159991.1"/>
    </source>
</evidence>
<protein>
    <submittedName>
        <fullName evidence="2">Uncharacterized protein</fullName>
    </submittedName>
</protein>
<proteinExistence type="predicted"/>
<dbReference type="Proteomes" id="UP001176941">
    <property type="component" value="Chromosome 19"/>
</dbReference>
<evidence type="ECO:0000256" key="1">
    <source>
        <dbReference type="SAM" id="MobiDB-lite"/>
    </source>
</evidence>
<dbReference type="EMBL" id="OX459955">
    <property type="protein sequence ID" value="CAI9159991.1"/>
    <property type="molecule type" value="Genomic_DNA"/>
</dbReference>
<sequence length="248" mass="25885">MCPQPAGGRSQDRKGGSDFRVAALETCLISSPTLLPFSITILFRAWQKWVWTGLSAPSLPGVLTTLDSLHGNKPHRGAKAAQEGEKLQKTGRLCSSLRGLFSFSPEPLAGSSSPPGHRASGREGDAARLESSICSEDSGPCAVPGTVLGFQEDPRDGQAQAPPPQRSRAGEGAPGPGGSQRGTALAAEAQEPEGPGTRGWSPRPEEGRRYSRGCPAEGAAAVAPLGPPRWRLTGRAPDQYGPSRGAYK</sequence>
<gene>
    <name evidence="2" type="ORF">MRATA1EN1_LOCUS8953</name>
</gene>
<accession>A0ABN8YJD6</accession>